<gene>
    <name evidence="9" type="ORF">JL102_13675</name>
</gene>
<dbReference type="Proteomes" id="UP000659388">
    <property type="component" value="Unassembled WGS sequence"/>
</dbReference>
<dbReference type="InterPro" id="IPR026444">
    <property type="entry name" value="Secre_tail"/>
</dbReference>
<protein>
    <submittedName>
        <fullName evidence="9">RICIN domain-containing protein</fullName>
    </submittedName>
</protein>
<evidence type="ECO:0000259" key="8">
    <source>
        <dbReference type="SMART" id="SM00458"/>
    </source>
</evidence>
<dbReference type="Pfam" id="PF02230">
    <property type="entry name" value="Abhydrolase_2"/>
    <property type="match status" value="1"/>
</dbReference>
<dbReference type="InterPro" id="IPR035992">
    <property type="entry name" value="Ricin_B-like_lectins"/>
</dbReference>
<dbReference type="PANTHER" id="PTHR38050:SF2">
    <property type="entry name" value="FERULOYL ESTERASE C-RELATED"/>
    <property type="match status" value="1"/>
</dbReference>
<dbReference type="InterPro" id="IPR043595">
    <property type="entry name" value="FaeB/C/D"/>
</dbReference>
<dbReference type="SMART" id="SM00458">
    <property type="entry name" value="RICIN"/>
    <property type="match status" value="1"/>
</dbReference>
<keyword evidence="6" id="KW-0119">Carbohydrate metabolism</keyword>
<dbReference type="Gene3D" id="2.80.10.50">
    <property type="match status" value="2"/>
</dbReference>
<dbReference type="Pfam" id="PF18962">
    <property type="entry name" value="Por_Secre_tail"/>
    <property type="match status" value="1"/>
</dbReference>
<name>A0A937K184_9BACT</name>
<keyword evidence="10" id="KW-1185">Reference proteome</keyword>
<feature type="domain" description="Ricin B lectin" evidence="8">
    <location>
        <begin position="441"/>
        <end position="579"/>
    </location>
</feature>
<evidence type="ECO:0000256" key="3">
    <source>
        <dbReference type="ARBA" id="ARBA00022651"/>
    </source>
</evidence>
<dbReference type="InterPro" id="IPR003140">
    <property type="entry name" value="PLipase/COase/thioEstase"/>
</dbReference>
<dbReference type="GO" id="GO:0045493">
    <property type="term" value="P:xylan catabolic process"/>
    <property type="evidence" value="ECO:0007669"/>
    <property type="project" value="UniProtKB-KW"/>
</dbReference>
<dbReference type="EMBL" id="JAESIY010000007">
    <property type="protein sequence ID" value="MBL3657191.1"/>
    <property type="molecule type" value="Genomic_DNA"/>
</dbReference>
<keyword evidence="3" id="KW-0858">Xylan degradation</keyword>
<organism evidence="9 10">
    <name type="scientific">Fulvivirga sediminis</name>
    <dbReference type="NCBI Taxonomy" id="2803949"/>
    <lineage>
        <taxon>Bacteria</taxon>
        <taxon>Pseudomonadati</taxon>
        <taxon>Bacteroidota</taxon>
        <taxon>Cytophagia</taxon>
        <taxon>Cytophagales</taxon>
        <taxon>Fulvivirgaceae</taxon>
        <taxon>Fulvivirga</taxon>
    </lineage>
</organism>
<comment type="subcellular location">
    <subcellularLocation>
        <location evidence="1">Secreted</location>
    </subcellularLocation>
</comment>
<evidence type="ECO:0000313" key="10">
    <source>
        <dbReference type="Proteomes" id="UP000659388"/>
    </source>
</evidence>
<keyword evidence="5" id="KW-0378">Hydrolase</keyword>
<dbReference type="SUPFAM" id="SSF50370">
    <property type="entry name" value="Ricin B-like lectins"/>
    <property type="match status" value="1"/>
</dbReference>
<dbReference type="CDD" id="cd02795">
    <property type="entry name" value="CBM6-CBM35-CBM36_like"/>
    <property type="match status" value="1"/>
</dbReference>
<evidence type="ECO:0000256" key="1">
    <source>
        <dbReference type="ARBA" id="ARBA00004613"/>
    </source>
</evidence>
<evidence type="ECO:0000256" key="6">
    <source>
        <dbReference type="ARBA" id="ARBA00023277"/>
    </source>
</evidence>
<dbReference type="CDD" id="cd00161">
    <property type="entry name" value="beta-trefoil_Ricin-like"/>
    <property type="match status" value="1"/>
</dbReference>
<dbReference type="InterPro" id="IPR029058">
    <property type="entry name" value="AB_hydrolase_fold"/>
</dbReference>
<dbReference type="GO" id="GO:0030600">
    <property type="term" value="F:feruloyl esterase activity"/>
    <property type="evidence" value="ECO:0007669"/>
    <property type="project" value="InterPro"/>
</dbReference>
<dbReference type="PANTHER" id="PTHR38050">
    <property type="match status" value="1"/>
</dbReference>
<dbReference type="Pfam" id="PF14200">
    <property type="entry name" value="RicinB_lectin_2"/>
    <property type="match status" value="1"/>
</dbReference>
<dbReference type="AlphaFoldDB" id="A0A937K184"/>
<keyword evidence="4" id="KW-0732">Signal</keyword>
<keyword evidence="7" id="KW-0624">Polysaccharide degradation</keyword>
<dbReference type="PROSITE" id="PS50231">
    <property type="entry name" value="RICIN_B_LECTIN"/>
    <property type="match status" value="1"/>
</dbReference>
<evidence type="ECO:0000256" key="2">
    <source>
        <dbReference type="ARBA" id="ARBA00022525"/>
    </source>
</evidence>
<dbReference type="SUPFAM" id="SSF53474">
    <property type="entry name" value="alpha/beta-Hydrolases"/>
    <property type="match status" value="1"/>
</dbReference>
<evidence type="ECO:0000256" key="5">
    <source>
        <dbReference type="ARBA" id="ARBA00022801"/>
    </source>
</evidence>
<dbReference type="NCBIfam" id="TIGR04183">
    <property type="entry name" value="Por_Secre_tail"/>
    <property type="match status" value="1"/>
</dbReference>
<evidence type="ECO:0000256" key="7">
    <source>
        <dbReference type="ARBA" id="ARBA00023326"/>
    </source>
</evidence>
<accession>A0A937K184</accession>
<dbReference type="Gene3D" id="2.60.120.260">
    <property type="entry name" value="Galactose-binding domain-like"/>
    <property type="match status" value="1"/>
</dbReference>
<dbReference type="RefSeq" id="WP_202244981.1">
    <property type="nucleotide sequence ID" value="NZ_JAESIY010000007.1"/>
</dbReference>
<evidence type="ECO:0000256" key="4">
    <source>
        <dbReference type="ARBA" id="ARBA00022729"/>
    </source>
</evidence>
<dbReference type="GO" id="GO:0005576">
    <property type="term" value="C:extracellular region"/>
    <property type="evidence" value="ECO:0007669"/>
    <property type="project" value="UniProtKB-SubCell"/>
</dbReference>
<keyword evidence="2" id="KW-0964">Secreted</keyword>
<dbReference type="InterPro" id="IPR000772">
    <property type="entry name" value="Ricin_B_lectin"/>
</dbReference>
<reference evidence="9" key="1">
    <citation type="submission" date="2021-01" db="EMBL/GenBank/DDBJ databases">
        <title>Fulvivirga kasyanovii gen. nov., sp nov., a novel member of the phylum Bacteroidetes isolated from seawater in a mussel farm.</title>
        <authorList>
            <person name="Zhao L.-H."/>
            <person name="Wang Z.-J."/>
        </authorList>
    </citation>
    <scope>NUCLEOTIDE SEQUENCE</scope>
    <source>
        <strain evidence="9">2943</strain>
    </source>
</reference>
<dbReference type="Gene3D" id="3.40.50.1820">
    <property type="entry name" value="alpha/beta hydrolase"/>
    <property type="match status" value="1"/>
</dbReference>
<evidence type="ECO:0000313" key="9">
    <source>
        <dbReference type="EMBL" id="MBL3657191.1"/>
    </source>
</evidence>
<sequence length="677" mass="73113">MKNFRPLLLLIASWLLLVPDLLAQNYDYIQVGGTTRSMITYAPSGLGQNRPLMINMHGYNQDAPYQQAQAKWESIANSEKFVVVYPNGLNKAWDISGSRDIDFILAIIDNMSSRFGIDRNRVYLSGFSMGGMMTYHAANRIADKIAAFAPVSGYPIGGASANSSRPVPIIHTHGTSDDVVSYSGVQGTLNAWKTRNGCPNNGQVIDPYPSNKPNSVASKTTWGTCSENTKIVLITLEGKGHWWSMDTNTGVSTSQEIWDFVKNYSLDGNDGGGDGGDGSTNVWLEAECGEVGSLIQKQTGNSSSNNGYVSVAQGNNSLSSAPDANGRITYSFNVAESGAYTLWGRVTAPSPDDDSFWVQVDGGSWLNWNGIAPGSNSWTWDDVSSYNLSSGNHTLTIGYREDGALLDKLYITNTGQTPNGAGSGATNCGGSSPGLVNNGIYEIEFQTNSGKVLDLRNGQDANGGVLRPWDRNGESAQQWIAIDAGNGNWRFASRASASGRVIDLANGSTNTGTSIRLWENLTNSAQAWKVEAVGNGYYKITSSLNSSRSWDVGNCVMDGSAPLQLWDYYGTSCQLFKFNYISSSNAREASTLAEVPEDTHQLVMYPNPSKDGVLKLSFDYPETGQYNVTIFNSDGQKVMEKDIAGGKGEINTNLTKGIYILRVDGPDYSASQKLIVE</sequence>
<proteinExistence type="predicted"/>
<comment type="caution">
    <text evidence="9">The sequence shown here is derived from an EMBL/GenBank/DDBJ whole genome shotgun (WGS) entry which is preliminary data.</text>
</comment>